<accession>E7QS31</accession>
<dbReference type="OrthoDB" id="270220at2157"/>
<keyword evidence="1" id="KW-0812">Transmembrane</keyword>
<keyword evidence="5" id="KW-1185">Reference proteome</keyword>
<dbReference type="Proteomes" id="UP000003751">
    <property type="component" value="Unassembled WGS sequence"/>
</dbReference>
<proteinExistence type="predicted"/>
<dbReference type="RefSeq" id="WP_007978688.1">
    <property type="nucleotide sequence ID" value="NZ_AEMG01000006.1"/>
</dbReference>
<feature type="transmembrane region" description="Helical" evidence="1">
    <location>
        <begin position="91"/>
        <end position="112"/>
    </location>
</feature>
<dbReference type="eggNOG" id="ENOG502N5CV">
    <property type="taxonomic scope" value="Archaea"/>
</dbReference>
<dbReference type="EMBL" id="FRAN01000001">
    <property type="protein sequence ID" value="SHK12245.1"/>
    <property type="molecule type" value="Genomic_DNA"/>
</dbReference>
<dbReference type="EMBL" id="AEMG01000006">
    <property type="protein sequence ID" value="EFW92800.1"/>
    <property type="molecule type" value="Genomic_DNA"/>
</dbReference>
<reference evidence="3" key="2">
    <citation type="submission" date="2016-11" db="EMBL/GenBank/DDBJ databases">
        <authorList>
            <person name="Jaros S."/>
            <person name="Januszkiewicz K."/>
            <person name="Wedrychowicz H."/>
        </authorList>
    </citation>
    <scope>NUCLEOTIDE SEQUENCE [LARGE SCALE GENOMIC DNA]</scope>
    <source>
        <strain evidence="3">DX253</strain>
    </source>
</reference>
<evidence type="ECO:0000313" key="3">
    <source>
        <dbReference type="EMBL" id="SHK12245.1"/>
    </source>
</evidence>
<reference evidence="5" key="3">
    <citation type="submission" date="2016-11" db="EMBL/GenBank/DDBJ databases">
        <authorList>
            <person name="Varghese N."/>
            <person name="Submissions S."/>
        </authorList>
    </citation>
    <scope>NUCLEOTIDE SEQUENCE [LARGE SCALE GENOMIC DNA]</scope>
    <source>
        <strain evidence="5">DX253</strain>
    </source>
</reference>
<dbReference type="AlphaFoldDB" id="E7QS31"/>
<reference evidence="2 4" key="1">
    <citation type="journal article" date="2014" name="ISME J.">
        <title>Trehalose/2-sulfotrehalose biosynthesis and glycine-betaine uptake are widely spread mechanisms for osmoadaptation in the Halobacteriales.</title>
        <authorList>
            <person name="Youssef N.H."/>
            <person name="Savage-Ashlock K.N."/>
            <person name="McCully A.L."/>
            <person name="Luedtke B."/>
            <person name="Shaw E.I."/>
            <person name="Hoff W.D."/>
            <person name="Elshahed M.S."/>
        </authorList>
    </citation>
    <scope>NUCLEOTIDE SEQUENCE [LARGE SCALE GENOMIC DNA]</scope>
    <source>
        <strain evidence="2 4">DX253</strain>
    </source>
</reference>
<evidence type="ECO:0000313" key="2">
    <source>
        <dbReference type="EMBL" id="EFW92800.1"/>
    </source>
</evidence>
<dbReference type="Proteomes" id="UP000184203">
    <property type="component" value="Unassembled WGS sequence"/>
</dbReference>
<keyword evidence="1" id="KW-0472">Membrane</keyword>
<dbReference type="STRING" id="797209.GCA_000376445_00284"/>
<feature type="transmembrane region" description="Helical" evidence="1">
    <location>
        <begin position="31"/>
        <end position="52"/>
    </location>
</feature>
<name>E7QS31_HALPU</name>
<keyword evidence="1" id="KW-1133">Transmembrane helix</keyword>
<sequence length="159" mass="16821">MTETETGGNSETETNGWTTDRRHGSVYRRRLAFLGKSVTVGVIGGMAAFTYSLADMMTVSIDPVFVLVPLALSGVFAHLVAYDLHESIRVGLVGFFVGAITLVGSWVAPLWILPYTSGARDILLPKLTGTAVVAAIIVYGAVYLGAYLSALTVGAYVST</sequence>
<organism evidence="2 4">
    <name type="scientific">Haladaptatus paucihalophilus DX253</name>
    <dbReference type="NCBI Taxonomy" id="797209"/>
    <lineage>
        <taxon>Archaea</taxon>
        <taxon>Methanobacteriati</taxon>
        <taxon>Methanobacteriota</taxon>
        <taxon>Stenosarchaea group</taxon>
        <taxon>Halobacteria</taxon>
        <taxon>Halobacteriales</taxon>
        <taxon>Haladaptataceae</taxon>
        <taxon>Haladaptatus</taxon>
    </lineage>
</organism>
<evidence type="ECO:0000256" key="1">
    <source>
        <dbReference type="SAM" id="Phobius"/>
    </source>
</evidence>
<evidence type="ECO:0000313" key="5">
    <source>
        <dbReference type="Proteomes" id="UP000184203"/>
    </source>
</evidence>
<feature type="transmembrane region" description="Helical" evidence="1">
    <location>
        <begin position="64"/>
        <end position="84"/>
    </location>
</feature>
<evidence type="ECO:0000313" key="4">
    <source>
        <dbReference type="Proteomes" id="UP000003751"/>
    </source>
</evidence>
<protein>
    <submittedName>
        <fullName evidence="2">Uncharacterized protein</fullName>
    </submittedName>
</protein>
<feature type="transmembrane region" description="Helical" evidence="1">
    <location>
        <begin position="132"/>
        <end position="157"/>
    </location>
</feature>
<dbReference type="PATRIC" id="fig|797209.4.peg.1598"/>
<gene>
    <name evidence="3" type="ORF">SAMN05444342_0656</name>
    <name evidence="2" type="ORF">ZOD2009_08019</name>
</gene>